<evidence type="ECO:0000313" key="2">
    <source>
        <dbReference type="Proteomes" id="UP001419268"/>
    </source>
</evidence>
<name>A0AAP0KT72_9MAGN</name>
<gene>
    <name evidence="1" type="ORF">Scep_004845</name>
</gene>
<organism evidence="1 2">
    <name type="scientific">Stephania cephalantha</name>
    <dbReference type="NCBI Taxonomy" id="152367"/>
    <lineage>
        <taxon>Eukaryota</taxon>
        <taxon>Viridiplantae</taxon>
        <taxon>Streptophyta</taxon>
        <taxon>Embryophyta</taxon>
        <taxon>Tracheophyta</taxon>
        <taxon>Spermatophyta</taxon>
        <taxon>Magnoliopsida</taxon>
        <taxon>Ranunculales</taxon>
        <taxon>Menispermaceae</taxon>
        <taxon>Menispermoideae</taxon>
        <taxon>Cissampelideae</taxon>
        <taxon>Stephania</taxon>
    </lineage>
</organism>
<protein>
    <submittedName>
        <fullName evidence="1">Uncharacterized protein</fullName>
    </submittedName>
</protein>
<dbReference type="AlphaFoldDB" id="A0AAP0KT72"/>
<reference evidence="1 2" key="1">
    <citation type="submission" date="2024-01" db="EMBL/GenBank/DDBJ databases">
        <title>Genome assemblies of Stephania.</title>
        <authorList>
            <person name="Yang L."/>
        </authorList>
    </citation>
    <scope>NUCLEOTIDE SEQUENCE [LARGE SCALE GENOMIC DNA]</scope>
    <source>
        <strain evidence="1">JXDWG</strain>
        <tissue evidence="1">Leaf</tissue>
    </source>
</reference>
<proteinExistence type="predicted"/>
<dbReference type="Proteomes" id="UP001419268">
    <property type="component" value="Unassembled WGS sequence"/>
</dbReference>
<accession>A0AAP0KT72</accession>
<dbReference type="EMBL" id="JBBNAG010000002">
    <property type="protein sequence ID" value="KAK9158271.1"/>
    <property type="molecule type" value="Genomic_DNA"/>
</dbReference>
<sequence>MRVQSCFSHGFVVKGNVLLNACIEGFTRYTRPKERYNKNKKRMERDQLRQGYLCGICD</sequence>
<keyword evidence="2" id="KW-1185">Reference proteome</keyword>
<comment type="caution">
    <text evidence="1">The sequence shown here is derived from an EMBL/GenBank/DDBJ whole genome shotgun (WGS) entry which is preliminary data.</text>
</comment>
<evidence type="ECO:0000313" key="1">
    <source>
        <dbReference type="EMBL" id="KAK9158271.1"/>
    </source>
</evidence>